<dbReference type="InterPro" id="IPR011009">
    <property type="entry name" value="Kinase-like_dom_sf"/>
</dbReference>
<comment type="caution">
    <text evidence="3">The sequence shown here is derived from an EMBL/GenBank/DDBJ whole genome shotgun (WGS) entry which is preliminary data.</text>
</comment>
<sequence>MAAQPQPISKLPPTAVAANGYLTPLTEVPAPSASPFNAPAPPPATNKDLPRTPSSTSGPTTTPSPYETDPTLLPSSDPYRDMPHYGRYAPSATDFRPDPAHICSTSAPALAYWEAVLQRHCNEETLMLSPVDDDAASALGRWIFAVGSVVIKTNHLAPPGRRRRDYGGVDRNEVEAIRLVRERVKGGGIRVPEVFFQGKLLGGDVLVQERLPGVSLEVAWPYLSRGRKEAFMREARAFLVALLDVGASPTGRRSYVVDDYSAIWARALTPRERKLMLPPPPAPGGGGRVGIGWQQQQQQQKRKDSAVDASPRFRKGSTPGVFDDASSSDDEAAAYSLDNPDNDTRFTHNDMSTGNIIIDEDRIVGVVDWEHAGWIGWRTAKMLHREVRAPLPEMFEREEFGSEEEWVDAFLWKGLYDGVVP</sequence>
<evidence type="ECO:0000313" key="4">
    <source>
        <dbReference type="Proteomes" id="UP000572817"/>
    </source>
</evidence>
<organism evidence="3 4">
    <name type="scientific">Botryosphaeria dothidea</name>
    <dbReference type="NCBI Taxonomy" id="55169"/>
    <lineage>
        <taxon>Eukaryota</taxon>
        <taxon>Fungi</taxon>
        <taxon>Dikarya</taxon>
        <taxon>Ascomycota</taxon>
        <taxon>Pezizomycotina</taxon>
        <taxon>Dothideomycetes</taxon>
        <taxon>Dothideomycetes incertae sedis</taxon>
        <taxon>Botryosphaeriales</taxon>
        <taxon>Botryosphaeriaceae</taxon>
        <taxon>Botryosphaeria</taxon>
    </lineage>
</organism>
<feature type="compositionally biased region" description="Low complexity" evidence="1">
    <location>
        <begin position="51"/>
        <end position="65"/>
    </location>
</feature>
<feature type="region of interest" description="Disordered" evidence="1">
    <location>
        <begin position="25"/>
        <end position="84"/>
    </location>
</feature>
<reference evidence="3" key="1">
    <citation type="submission" date="2020-04" db="EMBL/GenBank/DDBJ databases">
        <title>Genome Assembly and Annotation of Botryosphaeria dothidea sdau 11-99, a Latent Pathogen of Apple Fruit Ring Rot in China.</title>
        <authorList>
            <person name="Yu C."/>
            <person name="Diao Y."/>
            <person name="Lu Q."/>
            <person name="Zhao J."/>
            <person name="Cui S."/>
            <person name="Peng C."/>
            <person name="He B."/>
            <person name="Liu H."/>
        </authorList>
    </citation>
    <scope>NUCLEOTIDE SEQUENCE [LARGE SCALE GENOMIC DNA]</scope>
    <source>
        <strain evidence="3">Sdau11-99</strain>
    </source>
</reference>
<evidence type="ECO:0000256" key="1">
    <source>
        <dbReference type="SAM" id="MobiDB-lite"/>
    </source>
</evidence>
<feature type="region of interest" description="Disordered" evidence="1">
    <location>
        <begin position="274"/>
        <end position="349"/>
    </location>
</feature>
<dbReference type="EMBL" id="WWBZ02000062">
    <property type="protein sequence ID" value="KAF4303242.1"/>
    <property type="molecule type" value="Genomic_DNA"/>
</dbReference>
<accession>A0A8H4IL79</accession>
<name>A0A8H4IL79_9PEZI</name>
<dbReference type="InterPro" id="IPR051678">
    <property type="entry name" value="AGP_Transferase"/>
</dbReference>
<dbReference type="GO" id="GO:0016740">
    <property type="term" value="F:transferase activity"/>
    <property type="evidence" value="ECO:0007669"/>
    <property type="project" value="UniProtKB-KW"/>
</dbReference>
<proteinExistence type="predicted"/>
<dbReference type="OrthoDB" id="8300194at2759"/>
<dbReference type="Gene3D" id="3.90.1200.10">
    <property type="match status" value="1"/>
</dbReference>
<dbReference type="InterPro" id="IPR002575">
    <property type="entry name" value="Aminoglycoside_PTrfase"/>
</dbReference>
<dbReference type="PANTHER" id="PTHR21310">
    <property type="entry name" value="AMINOGLYCOSIDE PHOSPHOTRANSFERASE-RELATED-RELATED"/>
    <property type="match status" value="1"/>
</dbReference>
<keyword evidence="4" id="KW-1185">Reference proteome</keyword>
<dbReference type="AlphaFoldDB" id="A0A8H4IL79"/>
<feature type="domain" description="Aminoglycoside phosphotransferase" evidence="2">
    <location>
        <begin position="174"/>
        <end position="374"/>
    </location>
</feature>
<protein>
    <submittedName>
        <fullName evidence="3">Aminoglycoside phosphotransferase</fullName>
    </submittedName>
</protein>
<dbReference type="Proteomes" id="UP000572817">
    <property type="component" value="Unassembled WGS sequence"/>
</dbReference>
<dbReference type="Pfam" id="PF01636">
    <property type="entry name" value="APH"/>
    <property type="match status" value="1"/>
</dbReference>
<gene>
    <name evidence="3" type="ORF">GTA08_BOTSDO09375</name>
</gene>
<dbReference type="SUPFAM" id="SSF56112">
    <property type="entry name" value="Protein kinase-like (PK-like)"/>
    <property type="match status" value="1"/>
</dbReference>
<evidence type="ECO:0000313" key="3">
    <source>
        <dbReference type="EMBL" id="KAF4303242.1"/>
    </source>
</evidence>
<evidence type="ECO:0000259" key="2">
    <source>
        <dbReference type="Pfam" id="PF01636"/>
    </source>
</evidence>